<reference evidence="2" key="1">
    <citation type="submission" date="2020-03" db="EMBL/GenBank/DDBJ databases">
        <title>A high-quality chromosome-level genome assembly of a woody plant with both climbing and erect habits, Rhamnella rubrinervis.</title>
        <authorList>
            <person name="Lu Z."/>
            <person name="Yang Y."/>
            <person name="Zhu X."/>
            <person name="Sun Y."/>
        </authorList>
    </citation>
    <scope>NUCLEOTIDE SEQUENCE</scope>
    <source>
        <strain evidence="2">BYM</strain>
        <tissue evidence="2">Leaf</tissue>
    </source>
</reference>
<protein>
    <submittedName>
        <fullName evidence="2">Uncharacterized protein</fullName>
    </submittedName>
</protein>
<keyword evidence="3" id="KW-1185">Reference proteome</keyword>
<evidence type="ECO:0000256" key="1">
    <source>
        <dbReference type="SAM" id="Phobius"/>
    </source>
</evidence>
<accession>A0A8K0HJ44</accession>
<comment type="caution">
    <text evidence="2">The sequence shown here is derived from an EMBL/GenBank/DDBJ whole genome shotgun (WGS) entry which is preliminary data.</text>
</comment>
<dbReference type="Proteomes" id="UP000796880">
    <property type="component" value="Unassembled WGS sequence"/>
</dbReference>
<name>A0A8K0HJ44_9ROSA</name>
<evidence type="ECO:0000313" key="3">
    <source>
        <dbReference type="Proteomes" id="UP000796880"/>
    </source>
</evidence>
<dbReference type="EMBL" id="VOIH02000002">
    <property type="protein sequence ID" value="KAF3453642.1"/>
    <property type="molecule type" value="Genomic_DNA"/>
</dbReference>
<keyword evidence="1" id="KW-1133">Transmembrane helix</keyword>
<dbReference type="OrthoDB" id="4062651at2759"/>
<keyword evidence="1" id="KW-0472">Membrane</keyword>
<sequence length="86" mass="8792">MVLPVINISIFVGPDTAADITNAILNGLEIMKISNEVGSLDGLSSVRNLFPSSPSKNKEIGIIVGCVTGSVAVLAVIGLCYCCLAA</sequence>
<gene>
    <name evidence="2" type="ORF">FNV43_RR04083</name>
</gene>
<proteinExistence type="predicted"/>
<evidence type="ECO:0000313" key="2">
    <source>
        <dbReference type="EMBL" id="KAF3453642.1"/>
    </source>
</evidence>
<dbReference type="AlphaFoldDB" id="A0A8K0HJ44"/>
<organism evidence="2 3">
    <name type="scientific">Rhamnella rubrinervis</name>
    <dbReference type="NCBI Taxonomy" id="2594499"/>
    <lineage>
        <taxon>Eukaryota</taxon>
        <taxon>Viridiplantae</taxon>
        <taxon>Streptophyta</taxon>
        <taxon>Embryophyta</taxon>
        <taxon>Tracheophyta</taxon>
        <taxon>Spermatophyta</taxon>
        <taxon>Magnoliopsida</taxon>
        <taxon>eudicotyledons</taxon>
        <taxon>Gunneridae</taxon>
        <taxon>Pentapetalae</taxon>
        <taxon>rosids</taxon>
        <taxon>fabids</taxon>
        <taxon>Rosales</taxon>
        <taxon>Rhamnaceae</taxon>
        <taxon>rhamnoid group</taxon>
        <taxon>Rhamneae</taxon>
        <taxon>Rhamnella</taxon>
    </lineage>
</organism>
<feature type="transmembrane region" description="Helical" evidence="1">
    <location>
        <begin position="60"/>
        <end position="84"/>
    </location>
</feature>
<keyword evidence="1" id="KW-0812">Transmembrane</keyword>